<evidence type="ECO:0000256" key="3">
    <source>
        <dbReference type="SAM" id="MobiDB-lite"/>
    </source>
</evidence>
<proteinExistence type="predicted"/>
<feature type="compositionally biased region" description="Pro residues" evidence="3">
    <location>
        <begin position="24"/>
        <end position="33"/>
    </location>
</feature>
<dbReference type="AlphaFoldDB" id="A0A6A6UHE7"/>
<dbReference type="InterPro" id="IPR012677">
    <property type="entry name" value="Nucleotide-bd_a/b_plait_sf"/>
</dbReference>
<evidence type="ECO:0000256" key="1">
    <source>
        <dbReference type="ARBA" id="ARBA00022884"/>
    </source>
</evidence>
<feature type="region of interest" description="Disordered" evidence="3">
    <location>
        <begin position="304"/>
        <end position="342"/>
    </location>
</feature>
<keyword evidence="6" id="KW-1185">Reference proteome</keyword>
<dbReference type="Pfam" id="PF00076">
    <property type="entry name" value="RRM_1"/>
    <property type="match status" value="1"/>
</dbReference>
<accession>A0A6A6UHE7</accession>
<feature type="compositionally biased region" description="Polar residues" evidence="3">
    <location>
        <begin position="61"/>
        <end position="84"/>
    </location>
</feature>
<dbReference type="InterPro" id="IPR050825">
    <property type="entry name" value="RBM42_RBP45_47-like"/>
</dbReference>
<feature type="compositionally biased region" description="Polar residues" evidence="3">
    <location>
        <begin position="11"/>
        <end position="20"/>
    </location>
</feature>
<dbReference type="Proteomes" id="UP000799302">
    <property type="component" value="Unassembled WGS sequence"/>
</dbReference>
<dbReference type="SMART" id="SM00360">
    <property type="entry name" value="RRM"/>
    <property type="match status" value="1"/>
</dbReference>
<evidence type="ECO:0000256" key="2">
    <source>
        <dbReference type="PROSITE-ProRule" id="PRU00176"/>
    </source>
</evidence>
<dbReference type="PROSITE" id="PS50102">
    <property type="entry name" value="RRM"/>
    <property type="match status" value="1"/>
</dbReference>
<organism evidence="5 6">
    <name type="scientific">Microthyrium microscopicum</name>
    <dbReference type="NCBI Taxonomy" id="703497"/>
    <lineage>
        <taxon>Eukaryota</taxon>
        <taxon>Fungi</taxon>
        <taxon>Dikarya</taxon>
        <taxon>Ascomycota</taxon>
        <taxon>Pezizomycotina</taxon>
        <taxon>Dothideomycetes</taxon>
        <taxon>Dothideomycetes incertae sedis</taxon>
        <taxon>Microthyriales</taxon>
        <taxon>Microthyriaceae</taxon>
        <taxon>Microthyrium</taxon>
    </lineage>
</organism>
<gene>
    <name evidence="5" type="ORF">BT63DRAFT_423148</name>
</gene>
<protein>
    <submittedName>
        <fullName evidence="5">RNA-binding domain-containing protein</fullName>
    </submittedName>
</protein>
<dbReference type="InterPro" id="IPR034215">
    <property type="entry name" value="RBM42_RRM"/>
</dbReference>
<evidence type="ECO:0000313" key="5">
    <source>
        <dbReference type="EMBL" id="KAF2670867.1"/>
    </source>
</evidence>
<feature type="region of interest" description="Disordered" evidence="3">
    <location>
        <begin position="142"/>
        <end position="177"/>
    </location>
</feature>
<dbReference type="Gene3D" id="3.30.70.330">
    <property type="match status" value="1"/>
</dbReference>
<keyword evidence="1 2" id="KW-0694">RNA-binding</keyword>
<evidence type="ECO:0000313" key="6">
    <source>
        <dbReference type="Proteomes" id="UP000799302"/>
    </source>
</evidence>
<feature type="domain" description="RRM" evidence="4">
    <location>
        <begin position="220"/>
        <end position="298"/>
    </location>
</feature>
<feature type="compositionally biased region" description="Basic residues" evidence="3">
    <location>
        <begin position="328"/>
        <end position="342"/>
    </location>
</feature>
<dbReference type="CDD" id="cd12383">
    <property type="entry name" value="RRM_RBM42"/>
    <property type="match status" value="1"/>
</dbReference>
<feature type="region of interest" description="Disordered" evidence="3">
    <location>
        <begin position="108"/>
        <end position="128"/>
    </location>
</feature>
<feature type="compositionally biased region" description="Pro residues" evidence="3">
    <location>
        <begin position="1"/>
        <end position="10"/>
    </location>
</feature>
<dbReference type="PANTHER" id="PTHR47640">
    <property type="entry name" value="TRNA SELENOCYSTEINE 1-ASSOCIATED PROTEIN 1-RELATED-RELATED"/>
    <property type="match status" value="1"/>
</dbReference>
<evidence type="ECO:0000259" key="4">
    <source>
        <dbReference type="PROSITE" id="PS50102"/>
    </source>
</evidence>
<sequence>MSHYPNPPPLNKNSQSTSTHPSLPARPPAPANPLPAYKNGNTNGGGRGGYASSMSFMPRSVATQPAASGWQQQYTPAVSANPVPSTGYQQSGYTGQYYAQPSMGAYPQPGAYASPPQATGPYAAPDPDLDAQIAQWQSAYVSKDDPNAPKNGVAAGGNANYTPLGPRPSGNIDVGNATAPDSGVAAVVSGADGTQKTVVRSGGGKTWQDPSLLEWDPAHPRLFIGNLAGEVTDDSLLKAFSQYSSVQKAKVIRDKRSSKSKGFGFVSFRNSDDYFQAAKDMNGKYIGSHPVLIKRSTTEIKSVVPDASKGKKGSGGGRYLGANTNSGVHKKQKKKGGLKLLG</sequence>
<dbReference type="SUPFAM" id="SSF54928">
    <property type="entry name" value="RNA-binding domain, RBD"/>
    <property type="match status" value="1"/>
</dbReference>
<name>A0A6A6UHE7_9PEZI</name>
<dbReference type="PANTHER" id="PTHR47640:SF11">
    <property type="entry name" value="RNA-BINDING PROTEIN 42"/>
    <property type="match status" value="1"/>
</dbReference>
<dbReference type="OrthoDB" id="1749473at2759"/>
<reference evidence="5" key="1">
    <citation type="journal article" date="2020" name="Stud. Mycol.">
        <title>101 Dothideomycetes genomes: a test case for predicting lifestyles and emergence of pathogens.</title>
        <authorList>
            <person name="Haridas S."/>
            <person name="Albert R."/>
            <person name="Binder M."/>
            <person name="Bloem J."/>
            <person name="Labutti K."/>
            <person name="Salamov A."/>
            <person name="Andreopoulos B."/>
            <person name="Baker S."/>
            <person name="Barry K."/>
            <person name="Bills G."/>
            <person name="Bluhm B."/>
            <person name="Cannon C."/>
            <person name="Castanera R."/>
            <person name="Culley D."/>
            <person name="Daum C."/>
            <person name="Ezra D."/>
            <person name="Gonzalez J."/>
            <person name="Henrissat B."/>
            <person name="Kuo A."/>
            <person name="Liang C."/>
            <person name="Lipzen A."/>
            <person name="Lutzoni F."/>
            <person name="Magnuson J."/>
            <person name="Mondo S."/>
            <person name="Nolan M."/>
            <person name="Ohm R."/>
            <person name="Pangilinan J."/>
            <person name="Park H.-J."/>
            <person name="Ramirez L."/>
            <person name="Alfaro M."/>
            <person name="Sun H."/>
            <person name="Tritt A."/>
            <person name="Yoshinaga Y."/>
            <person name="Zwiers L.-H."/>
            <person name="Turgeon B."/>
            <person name="Goodwin S."/>
            <person name="Spatafora J."/>
            <person name="Crous P."/>
            <person name="Grigoriev I."/>
        </authorList>
    </citation>
    <scope>NUCLEOTIDE SEQUENCE</scope>
    <source>
        <strain evidence="5">CBS 115976</strain>
    </source>
</reference>
<dbReference type="EMBL" id="MU004233">
    <property type="protein sequence ID" value="KAF2670867.1"/>
    <property type="molecule type" value="Genomic_DNA"/>
</dbReference>
<dbReference type="InterPro" id="IPR000504">
    <property type="entry name" value="RRM_dom"/>
</dbReference>
<dbReference type="InterPro" id="IPR035979">
    <property type="entry name" value="RBD_domain_sf"/>
</dbReference>
<feature type="region of interest" description="Disordered" evidence="3">
    <location>
        <begin position="1"/>
        <end position="84"/>
    </location>
</feature>
<dbReference type="GO" id="GO:0003729">
    <property type="term" value="F:mRNA binding"/>
    <property type="evidence" value="ECO:0007669"/>
    <property type="project" value="InterPro"/>
</dbReference>